<keyword evidence="4 10" id="KW-0732">Signal</keyword>
<keyword evidence="8 9" id="KW-0624">Polysaccharide degradation</keyword>
<evidence type="ECO:0000256" key="4">
    <source>
        <dbReference type="ARBA" id="ARBA00022729"/>
    </source>
</evidence>
<keyword evidence="13" id="KW-1185">Reference proteome</keyword>
<evidence type="ECO:0000256" key="8">
    <source>
        <dbReference type="ARBA" id="ARBA00023326"/>
    </source>
</evidence>
<dbReference type="PANTHER" id="PTHR31490">
    <property type="entry name" value="GLYCOSYL HYDROLASE"/>
    <property type="match status" value="1"/>
</dbReference>
<comment type="caution">
    <text evidence="12">The sequence shown here is derived from an EMBL/GenBank/DDBJ whole genome shotgun (WGS) entry which is preliminary data.</text>
</comment>
<accession>A0ABT8VTY4</accession>
<evidence type="ECO:0000256" key="3">
    <source>
        <dbReference type="ARBA" id="ARBA00022651"/>
    </source>
</evidence>
<reference evidence="12" key="1">
    <citation type="submission" date="2023-07" db="EMBL/GenBank/DDBJ databases">
        <title>Wenyingzhuangia sp. chi5 genome sequencing and assembly.</title>
        <authorList>
            <person name="Park S."/>
        </authorList>
    </citation>
    <scope>NUCLEOTIDE SEQUENCE</scope>
    <source>
        <strain evidence="12">Chi5</strain>
    </source>
</reference>
<dbReference type="InterPro" id="IPR044846">
    <property type="entry name" value="GH10"/>
</dbReference>
<feature type="chain" id="PRO_5045173194" description="Beta-xylanase" evidence="10">
    <location>
        <begin position="22"/>
        <end position="426"/>
    </location>
</feature>
<evidence type="ECO:0000256" key="6">
    <source>
        <dbReference type="ARBA" id="ARBA00023277"/>
    </source>
</evidence>
<keyword evidence="3" id="KW-0858">Xylan degradation</keyword>
<dbReference type="SUPFAM" id="SSF51445">
    <property type="entry name" value="(Trans)glycosidases"/>
    <property type="match status" value="1"/>
</dbReference>
<evidence type="ECO:0000256" key="10">
    <source>
        <dbReference type="SAM" id="SignalP"/>
    </source>
</evidence>
<evidence type="ECO:0000313" key="12">
    <source>
        <dbReference type="EMBL" id="MDO3695437.1"/>
    </source>
</evidence>
<dbReference type="PROSITE" id="PS51760">
    <property type="entry name" value="GH10_2"/>
    <property type="match status" value="1"/>
</dbReference>
<evidence type="ECO:0000256" key="9">
    <source>
        <dbReference type="RuleBase" id="RU361174"/>
    </source>
</evidence>
<keyword evidence="5 9" id="KW-0378">Hydrolase</keyword>
<dbReference type="PANTHER" id="PTHR31490:SF88">
    <property type="entry name" value="BETA-XYLANASE"/>
    <property type="match status" value="1"/>
</dbReference>
<protein>
    <recommendedName>
        <fullName evidence="9">Beta-xylanase</fullName>
        <ecNumber evidence="9">3.2.1.8</ecNumber>
    </recommendedName>
</protein>
<feature type="signal peptide" evidence="10">
    <location>
        <begin position="1"/>
        <end position="21"/>
    </location>
</feature>
<evidence type="ECO:0000313" key="13">
    <source>
        <dbReference type="Proteomes" id="UP001168642"/>
    </source>
</evidence>
<dbReference type="EC" id="3.2.1.8" evidence="9"/>
<organism evidence="12 13">
    <name type="scientific">Wenyingzhuangia gilva</name>
    <dbReference type="NCBI Taxonomy" id="3057677"/>
    <lineage>
        <taxon>Bacteria</taxon>
        <taxon>Pseudomonadati</taxon>
        <taxon>Bacteroidota</taxon>
        <taxon>Flavobacteriia</taxon>
        <taxon>Flavobacteriales</taxon>
        <taxon>Flavobacteriaceae</taxon>
        <taxon>Wenyingzhuangia</taxon>
    </lineage>
</organism>
<dbReference type="RefSeq" id="WP_302884698.1">
    <property type="nucleotide sequence ID" value="NZ_JAUMIT010000005.1"/>
</dbReference>
<sequence length="426" mass="49980">MKIINTLMLFFFLLITNSITAQGPQWKEEAIKRIDLYRKNNITIHVLNEQGLPLKNALIDIKLVRHKFQFGAVVEDDFMASKYTDIYKRNFANLFNAAGFENGLKQKQRGNPKEKASEIAAEWFTAHNITMRGHTLVYDGLKFLRSEEKEIITNKDLSDTEKAAKVIPLMEQHIEHGIKKWNVTAWDVLNEPIENHAANDLTPNNLVTYWFKRADYYRKLYNRPGVKLYINENRIISGTTKDTYARPKKYKDIIREVINEGGPIEGIGFQSRIKNGFVSPEEMYKRLQYFDEFNLSYQATEFEVRDQPKFRYTDIQKQQIVEQFMLIYLSHPKVEGIWHWTFNNNKKGNKPWALFNYDGTPTACGKQWIKTFSKEFNTQELLNTNNIGTAKVRGFKGDYIIRVSYKGKNKYVKLYLDKDQEISVKM</sequence>
<proteinExistence type="inferred from homology"/>
<gene>
    <name evidence="12" type="ORF">QVZ41_11360</name>
</gene>
<name>A0ABT8VTY4_9FLAO</name>
<comment type="similarity">
    <text evidence="2 9">Belongs to the glycosyl hydrolase 10 (cellulase F) family.</text>
</comment>
<keyword evidence="6 9" id="KW-0119">Carbohydrate metabolism</keyword>
<dbReference type="InterPro" id="IPR017853">
    <property type="entry name" value="GH"/>
</dbReference>
<evidence type="ECO:0000256" key="5">
    <source>
        <dbReference type="ARBA" id="ARBA00022801"/>
    </source>
</evidence>
<evidence type="ECO:0000256" key="1">
    <source>
        <dbReference type="ARBA" id="ARBA00000681"/>
    </source>
</evidence>
<dbReference type="Gene3D" id="3.20.20.80">
    <property type="entry name" value="Glycosidases"/>
    <property type="match status" value="1"/>
</dbReference>
<evidence type="ECO:0000256" key="7">
    <source>
        <dbReference type="ARBA" id="ARBA00023295"/>
    </source>
</evidence>
<dbReference type="EMBL" id="JAUMIT010000005">
    <property type="protein sequence ID" value="MDO3695437.1"/>
    <property type="molecule type" value="Genomic_DNA"/>
</dbReference>
<evidence type="ECO:0000256" key="2">
    <source>
        <dbReference type="ARBA" id="ARBA00007495"/>
    </source>
</evidence>
<dbReference type="Proteomes" id="UP001168642">
    <property type="component" value="Unassembled WGS sequence"/>
</dbReference>
<dbReference type="SMART" id="SM00633">
    <property type="entry name" value="Glyco_10"/>
    <property type="match status" value="1"/>
</dbReference>
<comment type="catalytic activity">
    <reaction evidence="1 9">
        <text>Endohydrolysis of (1-&gt;4)-beta-D-xylosidic linkages in xylans.</text>
        <dbReference type="EC" id="3.2.1.8"/>
    </reaction>
</comment>
<evidence type="ECO:0000259" key="11">
    <source>
        <dbReference type="PROSITE" id="PS51760"/>
    </source>
</evidence>
<dbReference type="PRINTS" id="PR00134">
    <property type="entry name" value="GLHYDRLASE10"/>
</dbReference>
<dbReference type="InterPro" id="IPR001000">
    <property type="entry name" value="GH10_dom"/>
</dbReference>
<dbReference type="Pfam" id="PF00331">
    <property type="entry name" value="Glyco_hydro_10"/>
    <property type="match status" value="1"/>
</dbReference>
<keyword evidence="7 9" id="KW-0326">Glycosidase</keyword>
<feature type="domain" description="GH10" evidence="11">
    <location>
        <begin position="80"/>
        <end position="371"/>
    </location>
</feature>